<dbReference type="Proteomes" id="UP000272942">
    <property type="component" value="Unassembled WGS sequence"/>
</dbReference>
<sequence>MSSLKDHICLVTGASRGIGRGIAIGLGERGATVYITGRTLKSTDADESGLSLESTAAEIKSRGGVAIPVAVDHSNEKQVTALFERIQREQKGRLDVLVNNAFAAVSLIRKTHKKAFYEFEDVSPGEAWDIVNNVGLRNNYVCATLAARMMVNYQRNLQEQGHPENLQAGLIVNVSSVGAKTFLFSTLYGVGESLVEFRTIVNNVYLCLPNVHAGKCGIDRMSHDMAIELKQHNNHISVISLWPGVVRTEHMLETESPELSGRVVAHLAAEPDAIKLARSGQVILVSDVATQYGIMDTDGKPPAHMRSLRTLLYMGGYSLASMVPSFVRIPKSLFMYMLSWR</sequence>
<evidence type="ECO:0000313" key="4">
    <source>
        <dbReference type="WBParaSite" id="ECPE_0000398601-mRNA-1"/>
    </source>
</evidence>
<dbReference type="PRINTS" id="PR00080">
    <property type="entry name" value="SDRFAMILY"/>
</dbReference>
<dbReference type="Gene3D" id="3.40.50.720">
    <property type="entry name" value="NAD(P)-binding Rossmann-like Domain"/>
    <property type="match status" value="1"/>
</dbReference>
<dbReference type="InterPro" id="IPR036291">
    <property type="entry name" value="NAD(P)-bd_dom_sf"/>
</dbReference>
<dbReference type="AlphaFoldDB" id="A0A183AAJ4"/>
<dbReference type="OrthoDB" id="1933717at2759"/>
<keyword evidence="3" id="KW-1185">Reference proteome</keyword>
<protein>
    <submittedName>
        <fullName evidence="4">Dehydrogenase/reductase SDR family member 1</fullName>
    </submittedName>
</protein>
<evidence type="ECO:0000256" key="1">
    <source>
        <dbReference type="RuleBase" id="RU000363"/>
    </source>
</evidence>
<dbReference type="EMBL" id="UZAN01040871">
    <property type="protein sequence ID" value="VDP71225.1"/>
    <property type="molecule type" value="Genomic_DNA"/>
</dbReference>
<gene>
    <name evidence="2" type="ORF">ECPE_LOCUS3979</name>
</gene>
<dbReference type="SUPFAM" id="SSF51735">
    <property type="entry name" value="NAD(P)-binding Rossmann-fold domains"/>
    <property type="match status" value="1"/>
</dbReference>
<dbReference type="PANTHER" id="PTHR44147">
    <property type="entry name" value="DEHYDROGENASE/REDUCTASE SDR FAMILY MEMBER 1"/>
    <property type="match status" value="1"/>
</dbReference>
<dbReference type="InterPro" id="IPR002347">
    <property type="entry name" value="SDR_fam"/>
</dbReference>
<dbReference type="WBParaSite" id="ECPE_0000398601-mRNA-1">
    <property type="protein sequence ID" value="ECPE_0000398601-mRNA-1"/>
    <property type="gene ID" value="ECPE_0000398601"/>
</dbReference>
<dbReference type="Pfam" id="PF00106">
    <property type="entry name" value="adh_short"/>
    <property type="match status" value="1"/>
</dbReference>
<reference evidence="2 3" key="2">
    <citation type="submission" date="2018-11" db="EMBL/GenBank/DDBJ databases">
        <authorList>
            <consortium name="Pathogen Informatics"/>
        </authorList>
    </citation>
    <scope>NUCLEOTIDE SEQUENCE [LARGE SCALE GENOMIC DNA]</scope>
    <source>
        <strain evidence="2 3">Egypt</strain>
    </source>
</reference>
<dbReference type="PRINTS" id="PR00081">
    <property type="entry name" value="GDHRDH"/>
</dbReference>
<organism evidence="4">
    <name type="scientific">Echinostoma caproni</name>
    <dbReference type="NCBI Taxonomy" id="27848"/>
    <lineage>
        <taxon>Eukaryota</taxon>
        <taxon>Metazoa</taxon>
        <taxon>Spiralia</taxon>
        <taxon>Lophotrochozoa</taxon>
        <taxon>Platyhelminthes</taxon>
        <taxon>Trematoda</taxon>
        <taxon>Digenea</taxon>
        <taxon>Plagiorchiida</taxon>
        <taxon>Echinostomata</taxon>
        <taxon>Echinostomatoidea</taxon>
        <taxon>Echinostomatidae</taxon>
        <taxon>Echinostoma</taxon>
    </lineage>
</organism>
<comment type="similarity">
    <text evidence="1">Belongs to the short-chain dehydrogenases/reductases (SDR) family.</text>
</comment>
<name>A0A183AAJ4_9TREM</name>
<proteinExistence type="inferred from homology"/>
<evidence type="ECO:0000313" key="2">
    <source>
        <dbReference type="EMBL" id="VDP71225.1"/>
    </source>
</evidence>
<accession>A0A183AAJ4</accession>
<dbReference type="PANTHER" id="PTHR44147:SF2">
    <property type="entry name" value="DEHYDROGENASE_REDUCTASE SDR FAMILY MEMBER 1"/>
    <property type="match status" value="1"/>
</dbReference>
<evidence type="ECO:0000313" key="3">
    <source>
        <dbReference type="Proteomes" id="UP000272942"/>
    </source>
</evidence>
<reference evidence="4" key="1">
    <citation type="submission" date="2016-06" db="UniProtKB">
        <authorList>
            <consortium name="WormBaseParasite"/>
        </authorList>
    </citation>
    <scope>IDENTIFICATION</scope>
</reference>